<proteinExistence type="inferred from homology"/>
<dbReference type="InterPro" id="IPR020471">
    <property type="entry name" value="AKR"/>
</dbReference>
<dbReference type="Proteomes" id="UP000029714">
    <property type="component" value="Unassembled WGS sequence"/>
</dbReference>
<sequence>MQGNISRRDFMKIAGITTGALVVGTGLFDGMIAAPHVDVQGFFSTQRLNNGVLMPIFGFGAYSRVLSNDSYKNSEAIVEAINIGYRHIGVYKSEEDVGAGLLKSGIDRGEIFVSLQLEGKNITSADDFIESFNQSLAKLKTNYVDLLCLFFPKEVDDKLLKQKLSIWQGMEELYKSGRVRALGVTNLKYELFNKFLSECEIRPVVNQLFLNPYMFDDRLVDDSYNRKMQVATFIPFGFGDEIFTEPIVTKVAQKYNKTPAQVILRWNLQKGYTTLAGSADVDTIKEYSDVFSFNLEARDLKAISRLKDVKKERDRIKAREEGKKKKDVKKESYSKKQ</sequence>
<reference evidence="9 10" key="2">
    <citation type="journal article" date="2016" name="Infect. Immun.">
        <title>Helicobacter saguini, a Novel Helicobacter Isolated from Cotton-Top Tamarins with Ulcerative Colitis, Has Proinflammatory Properties and Induces Typhlocolitis and Dysplasia in Gnotobiotic IL-10-/- Mice.</title>
        <authorList>
            <person name="Shen Z."/>
            <person name="Mannion A."/>
            <person name="Whary M.T."/>
            <person name="Muthupalani S."/>
            <person name="Sheh A."/>
            <person name="Feng Y."/>
            <person name="Gong G."/>
            <person name="Vandamme P."/>
            <person name="Holcombe H.R."/>
            <person name="Paster B.J."/>
            <person name="Fox J.G."/>
        </authorList>
    </citation>
    <scope>NUCLEOTIDE SEQUENCE [LARGE SCALE GENOMIC DNA]</scope>
    <source>
        <strain evidence="9 10">MIT 97-6194</strain>
    </source>
</reference>
<dbReference type="Pfam" id="PF00248">
    <property type="entry name" value="Aldo_ket_red"/>
    <property type="match status" value="1"/>
</dbReference>
<dbReference type="PANTHER" id="PTHR43827">
    <property type="entry name" value="2,5-DIKETO-D-GLUCONIC ACID REDUCTASE"/>
    <property type="match status" value="1"/>
</dbReference>
<evidence type="ECO:0000259" key="7">
    <source>
        <dbReference type="Pfam" id="PF00248"/>
    </source>
</evidence>
<dbReference type="PIRSF" id="PIRSF000097">
    <property type="entry name" value="AKR"/>
    <property type="match status" value="1"/>
</dbReference>
<organism evidence="9 10">
    <name type="scientific">Helicobacter saguini</name>
    <dbReference type="NCBI Taxonomy" id="1548018"/>
    <lineage>
        <taxon>Bacteria</taxon>
        <taxon>Pseudomonadati</taxon>
        <taxon>Campylobacterota</taxon>
        <taxon>Epsilonproteobacteria</taxon>
        <taxon>Campylobacterales</taxon>
        <taxon>Helicobacteraceae</taxon>
        <taxon>Helicobacter</taxon>
    </lineage>
</organism>
<evidence type="ECO:0000256" key="4">
    <source>
        <dbReference type="ARBA" id="ARBA00023002"/>
    </source>
</evidence>
<feature type="domain" description="NADP-dependent oxidoreductase" evidence="7">
    <location>
        <begin position="68"/>
        <end position="217"/>
    </location>
</feature>
<dbReference type="PRINTS" id="PR00069">
    <property type="entry name" value="ALDKETRDTASE"/>
</dbReference>
<evidence type="ECO:0000256" key="3">
    <source>
        <dbReference type="ARBA" id="ARBA00022857"/>
    </source>
</evidence>
<evidence type="ECO:0000256" key="2">
    <source>
        <dbReference type="ARBA" id="ARBA00022505"/>
    </source>
</evidence>
<dbReference type="InterPro" id="IPR019546">
    <property type="entry name" value="TAT_signal_bac_arc"/>
</dbReference>
<keyword evidence="4" id="KW-0560">Oxidoreductase</keyword>
<accession>A0A347VXT5</accession>
<feature type="active site" description="Proton donor" evidence="5">
    <location>
        <position position="91"/>
    </location>
</feature>
<dbReference type="InterPro" id="IPR023210">
    <property type="entry name" value="NADP_OxRdtase_dom"/>
</dbReference>
<dbReference type="Proteomes" id="UP000477070">
    <property type="component" value="Unassembled WGS sequence"/>
</dbReference>
<dbReference type="PROSITE" id="PS51318">
    <property type="entry name" value="TAT"/>
    <property type="match status" value="1"/>
</dbReference>
<evidence type="ECO:0000256" key="1">
    <source>
        <dbReference type="ARBA" id="ARBA00007905"/>
    </source>
</evidence>
<dbReference type="OrthoDB" id="5328358at2"/>
<dbReference type="AlphaFoldDB" id="A0A347VXT5"/>
<dbReference type="Gene3D" id="3.20.20.100">
    <property type="entry name" value="NADP-dependent oxidoreductase domain"/>
    <property type="match status" value="1"/>
</dbReference>
<dbReference type="EMBL" id="JRMP02000006">
    <property type="protein sequence ID" value="TLD94581.1"/>
    <property type="molecule type" value="Genomic_DNA"/>
</dbReference>
<dbReference type="RefSeq" id="WP_052062545.1">
    <property type="nucleotide sequence ID" value="NZ_JRMP02000006.1"/>
</dbReference>
<feature type="region of interest" description="Disordered" evidence="6">
    <location>
        <begin position="310"/>
        <end position="337"/>
    </location>
</feature>
<dbReference type="InterPro" id="IPR006311">
    <property type="entry name" value="TAT_signal"/>
</dbReference>
<evidence type="ECO:0000256" key="6">
    <source>
        <dbReference type="SAM" id="MobiDB-lite"/>
    </source>
</evidence>
<evidence type="ECO:0000313" key="10">
    <source>
        <dbReference type="Proteomes" id="UP000029714"/>
    </source>
</evidence>
<evidence type="ECO:0000313" key="8">
    <source>
        <dbReference type="EMBL" id="MWV70706.1"/>
    </source>
</evidence>
<dbReference type="InterPro" id="IPR036812">
    <property type="entry name" value="NAD(P)_OxRdtase_dom_sf"/>
</dbReference>
<name>A0A347VXT5_9HELI</name>
<keyword evidence="3" id="KW-0521">NADP</keyword>
<reference evidence="9 10" key="1">
    <citation type="journal article" date="2014" name="Genome Announc.">
        <title>Draft genome sequences of eight enterohepatic helicobacter species isolated from both laboratory and wild rodents.</title>
        <authorList>
            <person name="Sheh A."/>
            <person name="Shen Z."/>
            <person name="Fox J.G."/>
        </authorList>
    </citation>
    <scope>NUCLEOTIDE SEQUENCE [LARGE SCALE GENOMIC DNA]</scope>
    <source>
        <strain evidence="9 10">MIT 97-6194</strain>
    </source>
</reference>
<dbReference type="SUPFAM" id="SSF51430">
    <property type="entry name" value="NAD(P)-linked oxidoreductase"/>
    <property type="match status" value="1"/>
</dbReference>
<gene>
    <name evidence="8" type="ORF">DCO61_12120</name>
    <name evidence="9" type="ORF">LS64_005305</name>
</gene>
<comment type="similarity">
    <text evidence="1">Belongs to the aldo/keto reductase family.</text>
</comment>
<keyword evidence="2" id="KW-0500">Molybdenum</keyword>
<dbReference type="PANTHER" id="PTHR43827:SF3">
    <property type="entry name" value="NADP-DEPENDENT OXIDOREDUCTASE DOMAIN-CONTAINING PROTEIN"/>
    <property type="match status" value="1"/>
</dbReference>
<protein>
    <submittedName>
        <fullName evidence="9">Twin-arginine translocation signal domain-containing protein</fullName>
    </submittedName>
</protein>
<evidence type="ECO:0000256" key="5">
    <source>
        <dbReference type="PIRSR" id="PIRSR000097-1"/>
    </source>
</evidence>
<dbReference type="GO" id="GO:0016616">
    <property type="term" value="F:oxidoreductase activity, acting on the CH-OH group of donors, NAD or NADP as acceptor"/>
    <property type="evidence" value="ECO:0007669"/>
    <property type="project" value="UniProtKB-ARBA"/>
</dbReference>
<evidence type="ECO:0000313" key="11">
    <source>
        <dbReference type="Proteomes" id="UP000477070"/>
    </source>
</evidence>
<reference evidence="8 11" key="4">
    <citation type="submission" date="2019-12" db="EMBL/GenBank/DDBJ databases">
        <title>Multi-Generational Helicobacter saguini Isolates.</title>
        <authorList>
            <person name="Mannion A."/>
            <person name="Shen Z."/>
            <person name="Fox J.G."/>
        </authorList>
    </citation>
    <scope>NUCLEOTIDE SEQUENCE [LARGE SCALE GENOMIC DNA]</scope>
    <source>
        <strain evidence="8">16-048</strain>
        <strain evidence="11">16-048 (F4)</strain>
    </source>
</reference>
<keyword evidence="10" id="KW-1185">Reference proteome</keyword>
<comment type="caution">
    <text evidence="9">The sequence shown here is derived from an EMBL/GenBank/DDBJ whole genome shotgun (WGS) entry which is preliminary data.</text>
</comment>
<dbReference type="EMBL" id="QBIU01000002">
    <property type="protein sequence ID" value="MWV70706.1"/>
    <property type="molecule type" value="Genomic_DNA"/>
</dbReference>
<dbReference type="CDD" id="cd19071">
    <property type="entry name" value="AKR_AKR1-5-like"/>
    <property type="match status" value="1"/>
</dbReference>
<dbReference type="NCBIfam" id="TIGR01409">
    <property type="entry name" value="TAT_signal_seq"/>
    <property type="match status" value="1"/>
</dbReference>
<reference evidence="9" key="3">
    <citation type="submission" date="2018-04" db="EMBL/GenBank/DDBJ databases">
        <authorList>
            <person name="Sheh A."/>
            <person name="Shen Z."/>
            <person name="Mannion A.J."/>
            <person name="Fox J.G."/>
        </authorList>
    </citation>
    <scope>NUCLEOTIDE SEQUENCE</scope>
    <source>
        <strain evidence="9">MIT 97-6194</strain>
    </source>
</reference>
<evidence type="ECO:0000313" key="9">
    <source>
        <dbReference type="EMBL" id="TLD94581.1"/>
    </source>
</evidence>